<protein>
    <submittedName>
        <fullName evidence="2">Uncharacterized protein</fullName>
    </submittedName>
</protein>
<sequence>MMPLSLWSRGSVFDAIQLPDPCQEGRRFSQGDQALWAVRASRTPPEKASGWLPPIGDSWDPGDPYREVRAGRSPHPRLSRGGRKGEVHNGDGWDHHGRGLTISPSLRRYDPDQVQGVGAGLWKRRTPRDRSARLSSPSSRRRPLSLLARRLPRETIRAPVYIQPGEASKSRMEPSGMRRGCSSGFPSGPGSGRATAWGSDHPPVQARSCHPNRPIASNKKWGRAGRR</sequence>
<reference evidence="3" key="1">
    <citation type="submission" date="2017-09" db="EMBL/GenBank/DDBJ databases">
        <title>Metaegenomics of thermophilic ammonia-oxidizing enrichment culture.</title>
        <authorList>
            <person name="Kato S."/>
            <person name="Suzuki K."/>
        </authorList>
    </citation>
    <scope>NUCLEOTIDE SEQUENCE [LARGE SCALE GENOMIC DNA]</scope>
</reference>
<accession>A0A2H5YAA7</accession>
<proteinExistence type="predicted"/>
<dbReference type="Proteomes" id="UP000236642">
    <property type="component" value="Unassembled WGS sequence"/>
</dbReference>
<feature type="region of interest" description="Disordered" evidence="1">
    <location>
        <begin position="163"/>
        <end position="227"/>
    </location>
</feature>
<organism evidence="2 3">
    <name type="scientific">Candidatus Thermoflexus japonica</name>
    <dbReference type="NCBI Taxonomy" id="2035417"/>
    <lineage>
        <taxon>Bacteria</taxon>
        <taxon>Bacillati</taxon>
        <taxon>Chloroflexota</taxon>
        <taxon>Thermoflexia</taxon>
        <taxon>Thermoflexales</taxon>
        <taxon>Thermoflexaceae</taxon>
        <taxon>Thermoflexus</taxon>
    </lineage>
</organism>
<gene>
    <name evidence="2" type="ORF">HRbin22_02566</name>
</gene>
<feature type="compositionally biased region" description="Basic residues" evidence="1">
    <location>
        <begin position="72"/>
        <end position="82"/>
    </location>
</feature>
<evidence type="ECO:0000313" key="2">
    <source>
        <dbReference type="EMBL" id="GBD10298.1"/>
    </source>
</evidence>
<comment type="caution">
    <text evidence="2">The sequence shown here is derived from an EMBL/GenBank/DDBJ whole genome shotgun (WGS) entry which is preliminary data.</text>
</comment>
<feature type="region of interest" description="Disordered" evidence="1">
    <location>
        <begin position="71"/>
        <end position="150"/>
    </location>
</feature>
<evidence type="ECO:0000313" key="3">
    <source>
        <dbReference type="Proteomes" id="UP000236642"/>
    </source>
</evidence>
<dbReference type="EMBL" id="BEHY01000152">
    <property type="protein sequence ID" value="GBD10298.1"/>
    <property type="molecule type" value="Genomic_DNA"/>
</dbReference>
<feature type="compositionally biased region" description="Low complexity" evidence="1">
    <location>
        <begin position="133"/>
        <end position="149"/>
    </location>
</feature>
<name>A0A2H5YAA7_9CHLR</name>
<evidence type="ECO:0000256" key="1">
    <source>
        <dbReference type="SAM" id="MobiDB-lite"/>
    </source>
</evidence>
<dbReference type="AlphaFoldDB" id="A0A2H5YAA7"/>
<feature type="compositionally biased region" description="Basic and acidic residues" evidence="1">
    <location>
        <begin position="83"/>
        <end position="97"/>
    </location>
</feature>